<accession>A0A0F9N5W4</accession>
<evidence type="ECO:0008006" key="2">
    <source>
        <dbReference type="Google" id="ProtNLM"/>
    </source>
</evidence>
<dbReference type="AlphaFoldDB" id="A0A0F9N5W4"/>
<proteinExistence type="predicted"/>
<gene>
    <name evidence="1" type="ORF">LCGC14_1376590</name>
</gene>
<organism evidence="1">
    <name type="scientific">marine sediment metagenome</name>
    <dbReference type="NCBI Taxonomy" id="412755"/>
    <lineage>
        <taxon>unclassified sequences</taxon>
        <taxon>metagenomes</taxon>
        <taxon>ecological metagenomes</taxon>
    </lineage>
</organism>
<sequence>MLKRRWIMPMVVLVLFCMPGCATTMEEQYSQALTGYELALEGVVIWREAGLMSDDAYRKVEKARIVARGALDTMKAAIVAGDSSKFNLYYTIIGDTTRQIILWQKE</sequence>
<evidence type="ECO:0000313" key="1">
    <source>
        <dbReference type="EMBL" id="KKM76787.1"/>
    </source>
</evidence>
<comment type="caution">
    <text evidence="1">The sequence shown here is derived from an EMBL/GenBank/DDBJ whole genome shotgun (WGS) entry which is preliminary data.</text>
</comment>
<name>A0A0F9N5W4_9ZZZZ</name>
<protein>
    <recommendedName>
        <fullName evidence="2">DUF4398 domain-containing protein</fullName>
    </recommendedName>
</protein>
<dbReference type="EMBL" id="LAZR01008748">
    <property type="protein sequence ID" value="KKM76787.1"/>
    <property type="molecule type" value="Genomic_DNA"/>
</dbReference>
<reference evidence="1" key="1">
    <citation type="journal article" date="2015" name="Nature">
        <title>Complex archaea that bridge the gap between prokaryotes and eukaryotes.</title>
        <authorList>
            <person name="Spang A."/>
            <person name="Saw J.H."/>
            <person name="Jorgensen S.L."/>
            <person name="Zaremba-Niedzwiedzka K."/>
            <person name="Martijn J."/>
            <person name="Lind A.E."/>
            <person name="van Eijk R."/>
            <person name="Schleper C."/>
            <person name="Guy L."/>
            <person name="Ettema T.J."/>
        </authorList>
    </citation>
    <scope>NUCLEOTIDE SEQUENCE</scope>
</reference>